<dbReference type="Pfam" id="PF04519">
    <property type="entry name" value="Bactofilin"/>
    <property type="match status" value="1"/>
</dbReference>
<feature type="region of interest" description="Disordered" evidence="2">
    <location>
        <begin position="188"/>
        <end position="226"/>
    </location>
</feature>
<feature type="compositionally biased region" description="Low complexity" evidence="2">
    <location>
        <begin position="191"/>
        <end position="204"/>
    </location>
</feature>
<dbReference type="KEGG" id="avo:AMS64_17025"/>
<dbReference type="EMBL" id="PZKL01000039">
    <property type="protein sequence ID" value="PTH79788.1"/>
    <property type="molecule type" value="Genomic_DNA"/>
</dbReference>
<feature type="transmembrane region" description="Helical" evidence="3">
    <location>
        <begin position="42"/>
        <end position="58"/>
    </location>
</feature>
<sequence length="226" mass="23962">MREMAGRLLARLQQRERSDLLYIVWLCWGAALLLYVLGSPCFLWPVAPMPLVLLVWLVERVRMFGRNKGGAATASAGATVIAAGARFKGELQVEGDLEVRGQINGTIQLIGGVLRIMQGGSVEGEVSAPHVIINGLLEGTCTSAEVEILESGKMQGIFKGGSLSICKGGNFVGQSQPTVAGKADPVLQALSENSSSGSKQPESKSNVKKLPHEPKGKPTEELAKQA</sequence>
<comment type="similarity">
    <text evidence="1">Belongs to the bactofilin family.</text>
</comment>
<reference evidence="4 5" key="1">
    <citation type="submission" date="2018-03" db="EMBL/GenBank/DDBJ databases">
        <title>Aeromonas veronii whole genome sequencing and analysis.</title>
        <authorList>
            <person name="Xie H."/>
            <person name="Liu T."/>
            <person name="Wang K."/>
        </authorList>
    </citation>
    <scope>NUCLEOTIDE SEQUENCE [LARGE SCALE GENOMIC DNA]</scope>
    <source>
        <strain evidence="4 5">XH.VA.1</strain>
    </source>
</reference>
<gene>
    <name evidence="4" type="ORF">DAA48_17910</name>
</gene>
<dbReference type="PANTHER" id="PTHR35024:SF4">
    <property type="entry name" value="POLYMER-FORMING CYTOSKELETAL PROTEIN"/>
    <property type="match status" value="1"/>
</dbReference>
<evidence type="ECO:0000256" key="2">
    <source>
        <dbReference type="SAM" id="MobiDB-lite"/>
    </source>
</evidence>
<feature type="transmembrane region" description="Helical" evidence="3">
    <location>
        <begin position="20"/>
        <end position="36"/>
    </location>
</feature>
<evidence type="ECO:0000256" key="1">
    <source>
        <dbReference type="ARBA" id="ARBA00044755"/>
    </source>
</evidence>
<name>A0A2S3XIC7_AERVE</name>
<dbReference type="RefSeq" id="WP_064336975.1">
    <property type="nucleotide sequence ID" value="NZ_CAWNSG010000015.1"/>
</dbReference>
<organism evidence="4 5">
    <name type="scientific">Aeromonas veronii</name>
    <dbReference type="NCBI Taxonomy" id="654"/>
    <lineage>
        <taxon>Bacteria</taxon>
        <taxon>Pseudomonadati</taxon>
        <taxon>Pseudomonadota</taxon>
        <taxon>Gammaproteobacteria</taxon>
        <taxon>Aeromonadales</taxon>
        <taxon>Aeromonadaceae</taxon>
        <taxon>Aeromonas</taxon>
    </lineage>
</organism>
<protein>
    <submittedName>
        <fullName evidence="4">Polymer-forming cytoskeletal protein</fullName>
    </submittedName>
</protein>
<feature type="compositionally biased region" description="Basic and acidic residues" evidence="2">
    <location>
        <begin position="210"/>
        <end position="226"/>
    </location>
</feature>
<accession>A0A2S3XIC7</accession>
<dbReference type="InterPro" id="IPR007607">
    <property type="entry name" value="BacA/B"/>
</dbReference>
<dbReference type="Proteomes" id="UP000241986">
    <property type="component" value="Unassembled WGS sequence"/>
</dbReference>
<evidence type="ECO:0000313" key="5">
    <source>
        <dbReference type="Proteomes" id="UP000241986"/>
    </source>
</evidence>
<proteinExistence type="inferred from homology"/>
<keyword evidence="3" id="KW-1133">Transmembrane helix</keyword>
<evidence type="ECO:0000256" key="3">
    <source>
        <dbReference type="SAM" id="Phobius"/>
    </source>
</evidence>
<evidence type="ECO:0000313" key="4">
    <source>
        <dbReference type="EMBL" id="PTH79788.1"/>
    </source>
</evidence>
<keyword evidence="3" id="KW-0812">Transmembrane</keyword>
<comment type="caution">
    <text evidence="4">The sequence shown here is derived from an EMBL/GenBank/DDBJ whole genome shotgun (WGS) entry which is preliminary data.</text>
</comment>
<dbReference type="AlphaFoldDB" id="A0A2S3XIC7"/>
<dbReference type="PANTHER" id="PTHR35024">
    <property type="entry name" value="HYPOTHETICAL CYTOSOLIC PROTEIN"/>
    <property type="match status" value="1"/>
</dbReference>
<keyword evidence="3" id="KW-0472">Membrane</keyword>